<dbReference type="PANTHER" id="PTHR30024:SF7">
    <property type="entry name" value="NITRATE_NITRITE BINDING PROTEIN NRTA"/>
    <property type="match status" value="1"/>
</dbReference>
<keyword evidence="5" id="KW-0732">Signal</keyword>
<sequence length="462" mass="50078">MERLARTLQTSCHRHPQQQEKVALLPSQAPLRQKDFAMTERDKPQAQSRRSFLKKSIALAGAVGGITSLGLAAPNSLRSAAWAAGSDAPEKTSLKVGFIPLTDCASLVVAATQGFAGKYGLHITPSKEASWAGVRDKLNTGELDAAHVLYGMMYGAQLGLAGPQKDMAVLMGLNQNGQAITLSKQLREAGVTNGAQLAAHLKQGGKPLTFAQTFPTGTHAMWLYYWLGSLGINPLSDVKTITVPPPQMVANMRVGNMDGFCVGEPWGARAIFDRIGFTAVTTQQIWPDHPEKVLGTTRAFIEQHPNTARALIMAILDASRFIEASEANRRSTAKLISGKAYVNAPLKVIEPRFLAQYEDGLGNSWQDEHAMAFCREGQVNFPYHSDGMWFLTQFKRWGLLKEQPDYAGLAAQVNQTTLYGEAASQLGLAVPESVLRSSTLIDGQRWDGSDPAGYAQSFAIHA</sequence>
<name>A0ABQ2AT71_9PSED</name>
<keyword evidence="3" id="KW-1003">Cell membrane</keyword>
<reference evidence="9" key="1">
    <citation type="journal article" date="2019" name="Int. J. Syst. Evol. Microbiol.">
        <title>The Global Catalogue of Microorganisms (GCM) 10K type strain sequencing project: providing services to taxonomists for standard genome sequencing and annotation.</title>
        <authorList>
            <consortium name="The Broad Institute Genomics Platform"/>
            <consortium name="The Broad Institute Genome Sequencing Center for Infectious Disease"/>
            <person name="Wu L."/>
            <person name="Ma J."/>
        </authorList>
    </citation>
    <scope>NUCLEOTIDE SEQUENCE [LARGE SCALE GENOMIC DNA]</scope>
    <source>
        <strain evidence="9">CCM 8778</strain>
    </source>
</reference>
<keyword evidence="2" id="KW-0813">Transport</keyword>
<protein>
    <submittedName>
        <fullName evidence="8">Nitrate transporter</fullName>
    </submittedName>
</protein>
<keyword evidence="4" id="KW-0997">Cell inner membrane</keyword>
<dbReference type="SUPFAM" id="SSF53850">
    <property type="entry name" value="Periplasmic binding protein-like II"/>
    <property type="match status" value="1"/>
</dbReference>
<keyword evidence="9" id="KW-1185">Reference proteome</keyword>
<evidence type="ECO:0000256" key="1">
    <source>
        <dbReference type="ARBA" id="ARBA00004308"/>
    </source>
</evidence>
<dbReference type="PANTHER" id="PTHR30024">
    <property type="entry name" value="ALIPHATIC SULFONATES-BINDING PROTEIN-RELATED"/>
    <property type="match status" value="1"/>
</dbReference>
<comment type="subcellular location">
    <subcellularLocation>
        <location evidence="1">Endomembrane system</location>
    </subcellularLocation>
</comment>
<dbReference type="Pfam" id="PF13379">
    <property type="entry name" value="NMT1_2"/>
    <property type="match status" value="1"/>
</dbReference>
<evidence type="ECO:0000256" key="5">
    <source>
        <dbReference type="ARBA" id="ARBA00022729"/>
    </source>
</evidence>
<dbReference type="InterPro" id="IPR006311">
    <property type="entry name" value="TAT_signal"/>
</dbReference>
<proteinExistence type="inferred from homology"/>
<evidence type="ECO:0000256" key="6">
    <source>
        <dbReference type="ARBA" id="ARBA00023136"/>
    </source>
</evidence>
<accession>A0ABQ2AT71</accession>
<dbReference type="InterPro" id="IPR044527">
    <property type="entry name" value="NrtA/CpmA_ABC-bd_dom"/>
</dbReference>
<gene>
    <name evidence="8" type="ORF">GCM10007363_22910</name>
</gene>
<comment type="caution">
    <text evidence="8">The sequence shown here is derived from an EMBL/GenBank/DDBJ whole genome shotgun (WGS) entry which is preliminary data.</text>
</comment>
<evidence type="ECO:0000256" key="2">
    <source>
        <dbReference type="ARBA" id="ARBA00022448"/>
    </source>
</evidence>
<keyword evidence="6" id="KW-0472">Membrane</keyword>
<organism evidence="8 9">
    <name type="scientific">Pseudomonas fluvialis</name>
    <dbReference type="NCBI Taxonomy" id="1793966"/>
    <lineage>
        <taxon>Bacteria</taxon>
        <taxon>Pseudomonadati</taxon>
        <taxon>Pseudomonadota</taxon>
        <taxon>Gammaproteobacteria</taxon>
        <taxon>Pseudomonadales</taxon>
        <taxon>Pseudomonadaceae</taxon>
        <taxon>Pseudomonas</taxon>
    </lineage>
</organism>
<dbReference type="Gene3D" id="3.40.190.10">
    <property type="entry name" value="Periplasmic binding protein-like II"/>
    <property type="match status" value="2"/>
</dbReference>
<evidence type="ECO:0000256" key="4">
    <source>
        <dbReference type="ARBA" id="ARBA00022519"/>
    </source>
</evidence>
<dbReference type="PROSITE" id="PS51318">
    <property type="entry name" value="TAT"/>
    <property type="match status" value="1"/>
</dbReference>
<dbReference type="Proteomes" id="UP000655550">
    <property type="component" value="Unassembled WGS sequence"/>
</dbReference>
<evidence type="ECO:0000313" key="9">
    <source>
        <dbReference type="Proteomes" id="UP000655550"/>
    </source>
</evidence>
<dbReference type="InterPro" id="IPR019546">
    <property type="entry name" value="TAT_signal_bac_arc"/>
</dbReference>
<evidence type="ECO:0000256" key="7">
    <source>
        <dbReference type="ARBA" id="ARBA00024031"/>
    </source>
</evidence>
<comment type="similarity">
    <text evidence="7">Belongs to the CmpA/NrtA family.</text>
</comment>
<evidence type="ECO:0000313" key="8">
    <source>
        <dbReference type="EMBL" id="GGH94901.1"/>
    </source>
</evidence>
<dbReference type="EMBL" id="BMDE01000007">
    <property type="protein sequence ID" value="GGH94901.1"/>
    <property type="molecule type" value="Genomic_DNA"/>
</dbReference>
<dbReference type="NCBIfam" id="TIGR01409">
    <property type="entry name" value="TAT_signal_seq"/>
    <property type="match status" value="1"/>
</dbReference>
<dbReference type="CDD" id="cd13553">
    <property type="entry name" value="PBP2_NrtA_CpmA_like"/>
    <property type="match status" value="1"/>
</dbReference>
<evidence type="ECO:0000256" key="3">
    <source>
        <dbReference type="ARBA" id="ARBA00022475"/>
    </source>
</evidence>